<proteinExistence type="predicted"/>
<protein>
    <submittedName>
        <fullName evidence="1">Uncharacterized protein</fullName>
    </submittedName>
</protein>
<sequence length="223" mass="24296">MSIADQRQIGNRLSATDKSIADLSLTSKRYLQPGALLLIPANPNFTTLVGEDPRRRTVAEDPPPPPLPSSSTAIVDVDRDSSAQSFIGNPVDRASPRPIESVGRRRCRCAVFSSGVAAAARSSPPAPLFAPLIRRRCLLLSIRHRWPSTGLRGPVIRPLRGPLCHRRWSPPRLSAAAGRTPLRRRPPLGHLCDPPPRALGPLIPLLLRPSSSHGHCRPRLLLD</sequence>
<organism evidence="1 2">
    <name type="scientific">Stephania cephalantha</name>
    <dbReference type="NCBI Taxonomy" id="152367"/>
    <lineage>
        <taxon>Eukaryota</taxon>
        <taxon>Viridiplantae</taxon>
        <taxon>Streptophyta</taxon>
        <taxon>Embryophyta</taxon>
        <taxon>Tracheophyta</taxon>
        <taxon>Spermatophyta</taxon>
        <taxon>Magnoliopsida</taxon>
        <taxon>Ranunculales</taxon>
        <taxon>Menispermaceae</taxon>
        <taxon>Menispermoideae</taxon>
        <taxon>Cissampelideae</taxon>
        <taxon>Stephania</taxon>
    </lineage>
</organism>
<evidence type="ECO:0000313" key="1">
    <source>
        <dbReference type="EMBL" id="KAK9094706.1"/>
    </source>
</evidence>
<accession>A0AAP0EJN5</accession>
<reference evidence="1 2" key="1">
    <citation type="submission" date="2024-01" db="EMBL/GenBank/DDBJ databases">
        <title>Genome assemblies of Stephania.</title>
        <authorList>
            <person name="Yang L."/>
        </authorList>
    </citation>
    <scope>NUCLEOTIDE SEQUENCE [LARGE SCALE GENOMIC DNA]</scope>
    <source>
        <strain evidence="1">JXDWG</strain>
        <tissue evidence="1">Leaf</tissue>
    </source>
</reference>
<keyword evidence="2" id="KW-1185">Reference proteome</keyword>
<comment type="caution">
    <text evidence="1">The sequence shown here is derived from an EMBL/GenBank/DDBJ whole genome shotgun (WGS) entry which is preliminary data.</text>
</comment>
<dbReference type="Proteomes" id="UP001419268">
    <property type="component" value="Unassembled WGS sequence"/>
</dbReference>
<gene>
    <name evidence="1" type="ORF">Scep_026175</name>
</gene>
<name>A0AAP0EJN5_9MAGN</name>
<dbReference type="EMBL" id="JBBNAG010000011">
    <property type="protein sequence ID" value="KAK9094706.1"/>
    <property type="molecule type" value="Genomic_DNA"/>
</dbReference>
<dbReference type="AlphaFoldDB" id="A0AAP0EJN5"/>
<evidence type="ECO:0000313" key="2">
    <source>
        <dbReference type="Proteomes" id="UP001419268"/>
    </source>
</evidence>